<feature type="domain" description="Cytochrome c" evidence="6">
    <location>
        <begin position="44"/>
        <end position="155"/>
    </location>
</feature>
<keyword evidence="5" id="KW-0732">Signal</keyword>
<keyword evidence="1 4" id="KW-0349">Heme</keyword>
<dbReference type="STRING" id="195913.SAMN04488004_111100"/>
<dbReference type="GO" id="GO:0046872">
    <property type="term" value="F:metal ion binding"/>
    <property type="evidence" value="ECO:0007669"/>
    <property type="project" value="UniProtKB-KW"/>
</dbReference>
<dbReference type="EMBL" id="FOTF01000011">
    <property type="protein sequence ID" value="SFL24927.1"/>
    <property type="molecule type" value="Genomic_DNA"/>
</dbReference>
<reference evidence="7 8" key="1">
    <citation type="submission" date="2016-10" db="EMBL/GenBank/DDBJ databases">
        <authorList>
            <person name="de Groot N.N."/>
        </authorList>
    </citation>
    <scope>NUCLEOTIDE SEQUENCE [LARGE SCALE GENOMIC DNA]</scope>
    <source>
        <strain evidence="7 8">DSM 16199</strain>
    </source>
</reference>
<dbReference type="PROSITE" id="PS51007">
    <property type="entry name" value="CYTC"/>
    <property type="match status" value="1"/>
</dbReference>
<dbReference type="SUPFAM" id="SSF46626">
    <property type="entry name" value="Cytochrome c"/>
    <property type="match status" value="1"/>
</dbReference>
<feature type="chain" id="PRO_5011693481" evidence="5">
    <location>
        <begin position="20"/>
        <end position="156"/>
    </location>
</feature>
<dbReference type="OrthoDB" id="9793634at2"/>
<evidence type="ECO:0000313" key="7">
    <source>
        <dbReference type="EMBL" id="SFL24927.1"/>
    </source>
</evidence>
<dbReference type="InterPro" id="IPR030999">
    <property type="entry name" value="Thiosulf_SoxX"/>
</dbReference>
<dbReference type="InterPro" id="IPR036909">
    <property type="entry name" value="Cyt_c-like_dom_sf"/>
</dbReference>
<proteinExistence type="predicted"/>
<sequence length="156" mass="16238">MNRTLTAIAGVCLATTAAAQEVAPLDVSFDEYGAIAASLSGVPGDAAAGKEVMSERSIGNCVACHQVTALEATFQGNVGPSLDGAADRWDESQLRGIVANAKMTFPETVMPAFYKVNGYIRPGDAYTGKAGTEPLPPLLSAQQIEDVVAYLTTLKE</sequence>
<evidence type="ECO:0000313" key="8">
    <source>
        <dbReference type="Proteomes" id="UP000199550"/>
    </source>
</evidence>
<evidence type="ECO:0000259" key="6">
    <source>
        <dbReference type="PROSITE" id="PS51007"/>
    </source>
</evidence>
<dbReference type="GeneID" id="97889828"/>
<evidence type="ECO:0000256" key="3">
    <source>
        <dbReference type="ARBA" id="ARBA00023004"/>
    </source>
</evidence>
<evidence type="ECO:0000256" key="2">
    <source>
        <dbReference type="ARBA" id="ARBA00022723"/>
    </source>
</evidence>
<dbReference type="Gene3D" id="1.10.760.10">
    <property type="entry name" value="Cytochrome c-like domain"/>
    <property type="match status" value="1"/>
</dbReference>
<dbReference type="GO" id="GO:0020037">
    <property type="term" value="F:heme binding"/>
    <property type="evidence" value="ECO:0007669"/>
    <property type="project" value="InterPro"/>
</dbReference>
<dbReference type="InterPro" id="IPR009056">
    <property type="entry name" value="Cyt_c-like_dom"/>
</dbReference>
<gene>
    <name evidence="7" type="ORF">SAMN04488004_111100</name>
</gene>
<evidence type="ECO:0000256" key="1">
    <source>
        <dbReference type="ARBA" id="ARBA00022617"/>
    </source>
</evidence>
<evidence type="ECO:0000256" key="5">
    <source>
        <dbReference type="SAM" id="SignalP"/>
    </source>
</evidence>
<keyword evidence="8" id="KW-1185">Reference proteome</keyword>
<name>A0A1I4G6M1_9RHOB</name>
<dbReference type="Pfam" id="PF00034">
    <property type="entry name" value="Cytochrom_C"/>
    <property type="match status" value="1"/>
</dbReference>
<dbReference type="AlphaFoldDB" id="A0A1I4G6M1"/>
<evidence type="ECO:0000256" key="4">
    <source>
        <dbReference type="PROSITE-ProRule" id="PRU00433"/>
    </source>
</evidence>
<dbReference type="RefSeq" id="WP_090189594.1">
    <property type="nucleotide sequence ID" value="NZ_CAXIDI010000007.1"/>
</dbReference>
<accession>A0A1I4G6M1</accession>
<keyword evidence="3 4" id="KW-0408">Iron</keyword>
<dbReference type="NCBIfam" id="TIGR04485">
    <property type="entry name" value="thiosulf_SoxX"/>
    <property type="match status" value="1"/>
</dbReference>
<dbReference type="Proteomes" id="UP000199550">
    <property type="component" value="Unassembled WGS sequence"/>
</dbReference>
<organism evidence="7 8">
    <name type="scientific">Loktanella salsilacus</name>
    <dbReference type="NCBI Taxonomy" id="195913"/>
    <lineage>
        <taxon>Bacteria</taxon>
        <taxon>Pseudomonadati</taxon>
        <taxon>Pseudomonadota</taxon>
        <taxon>Alphaproteobacteria</taxon>
        <taxon>Rhodobacterales</taxon>
        <taxon>Roseobacteraceae</taxon>
        <taxon>Loktanella</taxon>
    </lineage>
</organism>
<feature type="signal peptide" evidence="5">
    <location>
        <begin position="1"/>
        <end position="19"/>
    </location>
</feature>
<dbReference type="GO" id="GO:0009055">
    <property type="term" value="F:electron transfer activity"/>
    <property type="evidence" value="ECO:0007669"/>
    <property type="project" value="InterPro"/>
</dbReference>
<protein>
    <submittedName>
        <fullName evidence="7">Sulfur-oxidizing protein SoxX</fullName>
    </submittedName>
</protein>
<keyword evidence="2 4" id="KW-0479">Metal-binding</keyword>